<dbReference type="PROSITE" id="PS50931">
    <property type="entry name" value="HTH_LYSR"/>
    <property type="match status" value="1"/>
</dbReference>
<comment type="similarity">
    <text evidence="1">Belongs to the LysR transcriptional regulatory family.</text>
</comment>
<evidence type="ECO:0000259" key="5">
    <source>
        <dbReference type="PROSITE" id="PS50931"/>
    </source>
</evidence>
<keyword evidence="2" id="KW-0805">Transcription regulation</keyword>
<dbReference type="Pfam" id="PF03466">
    <property type="entry name" value="LysR_substrate"/>
    <property type="match status" value="1"/>
</dbReference>
<dbReference type="CDD" id="cd08432">
    <property type="entry name" value="PBP2_GcdR_TrpI_HvrB_AmpR_like"/>
    <property type="match status" value="1"/>
</dbReference>
<gene>
    <name evidence="6" type="primary">gcvA</name>
    <name evidence="7" type="ORF">FEE96_02455</name>
    <name evidence="6" type="ORF">GP644_02485</name>
</gene>
<dbReference type="Pfam" id="PF00126">
    <property type="entry name" value="HTH_1"/>
    <property type="match status" value="1"/>
</dbReference>
<dbReference type="SUPFAM" id="SSF53850">
    <property type="entry name" value="Periplasmic binding protein-like II"/>
    <property type="match status" value="1"/>
</dbReference>
<evidence type="ECO:0000256" key="1">
    <source>
        <dbReference type="ARBA" id="ARBA00009437"/>
    </source>
</evidence>
<dbReference type="Proteomes" id="UP000441586">
    <property type="component" value="Unassembled WGS sequence"/>
</dbReference>
<keyword evidence="8" id="KW-1185">Reference proteome</keyword>
<dbReference type="AlphaFoldDB" id="A0A5R8ZRY9"/>
<keyword evidence="4" id="KW-0804">Transcription</keyword>
<feature type="domain" description="HTH lysR-type" evidence="5">
    <location>
        <begin position="6"/>
        <end position="63"/>
    </location>
</feature>
<organism evidence="6 9">
    <name type="scientific">Parasedimentitalea maritima</name>
    <dbReference type="NCBI Taxonomy" id="2578117"/>
    <lineage>
        <taxon>Bacteria</taxon>
        <taxon>Pseudomonadati</taxon>
        <taxon>Pseudomonadota</taxon>
        <taxon>Alphaproteobacteria</taxon>
        <taxon>Rhodobacterales</taxon>
        <taxon>Paracoccaceae</taxon>
        <taxon>Parasedimentitalea</taxon>
    </lineage>
</organism>
<sequence length="315" mass="34699">MSERLPPLTALRAFDAAARHMSFSRAADELNVTPAALSFQIKSLEEHLGQPLFHRLNRAVELTEAGKALAPGASEGFQTLAAAWTATRRLQDNTNLTVTAGPALTAKWFAPRLYEFARAHPEIDLRFSATLRMVDLTRDDVDVAIRFGDGEDKDLYSVPVRNEWLTPAMSPELAATFPTPESLKEAPLIFDDSISFLRPCCDWPTWFRAVGIDHTPVHGTHFSNADHAVDAAIAGAGVVLGRRAMIVKDLAEGRLVAPFKTAIETNGRFRFLCLPGAETRPKVAAFRDWFLAEIDKTAHISDEFSIIPVEDIPPV</sequence>
<dbReference type="OrthoDB" id="9813056at2"/>
<evidence type="ECO:0000313" key="8">
    <source>
        <dbReference type="Proteomes" id="UP000305041"/>
    </source>
</evidence>
<dbReference type="GO" id="GO:0043565">
    <property type="term" value="F:sequence-specific DNA binding"/>
    <property type="evidence" value="ECO:0007669"/>
    <property type="project" value="TreeGrafter"/>
</dbReference>
<dbReference type="Gene3D" id="3.40.190.10">
    <property type="entry name" value="Periplasmic binding protein-like II"/>
    <property type="match status" value="2"/>
</dbReference>
<evidence type="ECO:0000256" key="3">
    <source>
        <dbReference type="ARBA" id="ARBA00023125"/>
    </source>
</evidence>
<dbReference type="PRINTS" id="PR00039">
    <property type="entry name" value="HTHLYSR"/>
</dbReference>
<dbReference type="InterPro" id="IPR036388">
    <property type="entry name" value="WH-like_DNA-bd_sf"/>
</dbReference>
<dbReference type="GO" id="GO:0003700">
    <property type="term" value="F:DNA-binding transcription factor activity"/>
    <property type="evidence" value="ECO:0007669"/>
    <property type="project" value="InterPro"/>
</dbReference>
<reference evidence="7 8" key="1">
    <citation type="submission" date="2019-05" db="EMBL/GenBank/DDBJ databases">
        <title>Draft genome sequence of Pelagicola sp. DSW4-44.</title>
        <authorList>
            <person name="Oh J."/>
        </authorList>
    </citation>
    <scope>NUCLEOTIDE SEQUENCE [LARGE SCALE GENOMIC DNA]</scope>
    <source>
        <strain evidence="7 8">DSW4-44</strain>
    </source>
</reference>
<dbReference type="SUPFAM" id="SSF46785">
    <property type="entry name" value="Winged helix' DNA-binding domain"/>
    <property type="match status" value="1"/>
</dbReference>
<evidence type="ECO:0000256" key="2">
    <source>
        <dbReference type="ARBA" id="ARBA00023015"/>
    </source>
</evidence>
<dbReference type="NCBIfam" id="NF008352">
    <property type="entry name" value="PRK11139.1"/>
    <property type="match status" value="1"/>
</dbReference>
<comment type="caution">
    <text evidence="6">The sequence shown here is derived from an EMBL/GenBank/DDBJ whole genome shotgun (WGS) entry which is preliminary data.</text>
</comment>
<dbReference type="EMBL" id="VAUA01000001">
    <property type="protein sequence ID" value="TLP69167.1"/>
    <property type="molecule type" value="Genomic_DNA"/>
</dbReference>
<evidence type="ECO:0000256" key="4">
    <source>
        <dbReference type="ARBA" id="ARBA00023163"/>
    </source>
</evidence>
<dbReference type="GO" id="GO:0006351">
    <property type="term" value="P:DNA-templated transcription"/>
    <property type="evidence" value="ECO:0007669"/>
    <property type="project" value="TreeGrafter"/>
</dbReference>
<dbReference type="Proteomes" id="UP000305041">
    <property type="component" value="Unassembled WGS sequence"/>
</dbReference>
<keyword evidence="3" id="KW-0238">DNA-binding</keyword>
<proteinExistence type="inferred from homology"/>
<accession>A0A6A4RNV2</accession>
<evidence type="ECO:0000313" key="7">
    <source>
        <dbReference type="EMBL" id="TLP69167.1"/>
    </source>
</evidence>
<dbReference type="InterPro" id="IPR005119">
    <property type="entry name" value="LysR_subst-bd"/>
</dbReference>
<dbReference type="InterPro" id="IPR036390">
    <property type="entry name" value="WH_DNA-bd_sf"/>
</dbReference>
<protein>
    <submittedName>
        <fullName evidence="6">Transcriptional regulator GcvA</fullName>
    </submittedName>
</protein>
<dbReference type="FunFam" id="1.10.10.10:FF:000038">
    <property type="entry name" value="Glycine cleavage system transcriptional activator"/>
    <property type="match status" value="1"/>
</dbReference>
<dbReference type="InterPro" id="IPR058163">
    <property type="entry name" value="LysR-type_TF_proteobact-type"/>
</dbReference>
<evidence type="ECO:0000313" key="9">
    <source>
        <dbReference type="Proteomes" id="UP000441586"/>
    </source>
</evidence>
<dbReference type="RefSeq" id="WP_138161399.1">
    <property type="nucleotide sequence ID" value="NZ_VAUA01000001.1"/>
</dbReference>
<accession>A0A5R8ZRY9</accession>
<dbReference type="EMBL" id="WSFO01000001">
    <property type="protein sequence ID" value="KAE9632660.1"/>
    <property type="molecule type" value="Genomic_DNA"/>
</dbReference>
<dbReference type="PANTHER" id="PTHR30537">
    <property type="entry name" value="HTH-TYPE TRANSCRIPTIONAL REGULATOR"/>
    <property type="match status" value="1"/>
</dbReference>
<reference evidence="6 9" key="2">
    <citation type="submission" date="2019-12" db="EMBL/GenBank/DDBJ databases">
        <authorList>
            <person name="Zhang Y.-J."/>
        </authorList>
    </citation>
    <scope>NUCLEOTIDE SEQUENCE [LARGE SCALE GENOMIC DNA]</scope>
    <source>
        <strain evidence="6 9">H18S-6</strain>
    </source>
</reference>
<dbReference type="PANTHER" id="PTHR30537:SF26">
    <property type="entry name" value="GLYCINE CLEAVAGE SYSTEM TRANSCRIPTIONAL ACTIVATOR"/>
    <property type="match status" value="1"/>
</dbReference>
<name>A0A5R8ZRY9_9RHOB</name>
<dbReference type="InterPro" id="IPR000847">
    <property type="entry name" value="LysR_HTH_N"/>
</dbReference>
<dbReference type="Gene3D" id="1.10.10.10">
    <property type="entry name" value="Winged helix-like DNA-binding domain superfamily/Winged helix DNA-binding domain"/>
    <property type="match status" value="1"/>
</dbReference>
<evidence type="ECO:0000313" key="6">
    <source>
        <dbReference type="EMBL" id="KAE9632660.1"/>
    </source>
</evidence>